<feature type="transmembrane region" description="Helical" evidence="6">
    <location>
        <begin position="240"/>
        <end position="259"/>
    </location>
</feature>
<protein>
    <recommendedName>
        <fullName evidence="9">Cytochrome c oxidase assembly protein</fullName>
    </recommendedName>
</protein>
<proteinExistence type="predicted"/>
<evidence type="ECO:0008006" key="9">
    <source>
        <dbReference type="Google" id="ProtNLM"/>
    </source>
</evidence>
<accession>A0ABX3ZEU3</accession>
<organism evidence="7 8">
    <name type="scientific">Solibacillus kalamii</name>
    <dbReference type="NCBI Taxonomy" id="1748298"/>
    <lineage>
        <taxon>Bacteria</taxon>
        <taxon>Bacillati</taxon>
        <taxon>Bacillota</taxon>
        <taxon>Bacilli</taxon>
        <taxon>Bacillales</taxon>
        <taxon>Caryophanaceae</taxon>
        <taxon>Solibacillus</taxon>
    </lineage>
</organism>
<sequence>MSSLYLLHSHNHAEMNHSAPVINIQLLFGLLLILLFSAYIIAVFITNQRYKKWPVFRTVFWTIGIGFAIVTVVGPLASSAHTNFTAHMVSHLLLSMIAPIFMAIAKPMTLLLRAANTTLARKLTSILKSRLLKFISHPITAAVLNVGGLWLLYTTNLYTYMHENAFIALFVHFHFFIAGYVFTISIIYFDPVYHQYSYRFRAAVLIAAIAGHDILSKYMYANPPAEVSRQEAEMGSMVMYYAGDWIEVVLIVIFCWQWYKSTKPRRSAAVEFNRDEQVALYGKEG</sequence>
<gene>
    <name evidence="7" type="ORF">CBM15_13800</name>
</gene>
<evidence type="ECO:0000313" key="8">
    <source>
        <dbReference type="Proteomes" id="UP000196594"/>
    </source>
</evidence>
<keyword evidence="2" id="KW-1003">Cell membrane</keyword>
<reference evidence="7 8" key="1">
    <citation type="journal article" date="2017" name="Int. J. Syst. Evol. Microbiol.">
        <title>Solibacillus kalamii sp. nov., isolated from a high-efficiency particulate arrestance filter system used in the International Space Station.</title>
        <authorList>
            <person name="Checinska Sielaff A."/>
            <person name="Kumar R.M."/>
            <person name="Pal D."/>
            <person name="Mayilraj S."/>
            <person name="Venkateswaran K."/>
        </authorList>
    </citation>
    <scope>NUCLEOTIDE SEQUENCE [LARGE SCALE GENOMIC DNA]</scope>
    <source>
        <strain evidence="7 8">ISSFR-015</strain>
    </source>
</reference>
<evidence type="ECO:0000256" key="5">
    <source>
        <dbReference type="ARBA" id="ARBA00023136"/>
    </source>
</evidence>
<feature type="transmembrane region" description="Helical" evidence="6">
    <location>
        <begin position="200"/>
        <end position="220"/>
    </location>
</feature>
<keyword evidence="8" id="KW-1185">Reference proteome</keyword>
<evidence type="ECO:0000256" key="6">
    <source>
        <dbReference type="SAM" id="Phobius"/>
    </source>
</evidence>
<comment type="subcellular location">
    <subcellularLocation>
        <location evidence="1">Cell membrane</location>
        <topology evidence="1">Multi-pass membrane protein</topology>
    </subcellularLocation>
</comment>
<keyword evidence="3 6" id="KW-0812">Transmembrane</keyword>
<feature type="transmembrane region" description="Helical" evidence="6">
    <location>
        <begin position="84"/>
        <end position="105"/>
    </location>
</feature>
<feature type="transmembrane region" description="Helical" evidence="6">
    <location>
        <begin position="20"/>
        <end position="46"/>
    </location>
</feature>
<comment type="caution">
    <text evidence="7">The sequence shown here is derived from an EMBL/GenBank/DDBJ whole genome shotgun (WGS) entry which is preliminary data.</text>
</comment>
<evidence type="ECO:0000256" key="4">
    <source>
        <dbReference type="ARBA" id="ARBA00022989"/>
    </source>
</evidence>
<dbReference type="InterPro" id="IPR019108">
    <property type="entry name" value="Caa3_assmbl_CtaG-rel"/>
</dbReference>
<evidence type="ECO:0000256" key="2">
    <source>
        <dbReference type="ARBA" id="ARBA00022475"/>
    </source>
</evidence>
<feature type="transmembrane region" description="Helical" evidence="6">
    <location>
        <begin position="58"/>
        <end position="78"/>
    </location>
</feature>
<keyword evidence="5 6" id="KW-0472">Membrane</keyword>
<dbReference type="EMBL" id="NHNT01000010">
    <property type="protein sequence ID" value="OUZ38156.1"/>
    <property type="molecule type" value="Genomic_DNA"/>
</dbReference>
<evidence type="ECO:0000256" key="3">
    <source>
        <dbReference type="ARBA" id="ARBA00022692"/>
    </source>
</evidence>
<feature type="transmembrane region" description="Helical" evidence="6">
    <location>
        <begin position="131"/>
        <end position="153"/>
    </location>
</feature>
<dbReference type="RefSeq" id="WP_087617958.1">
    <property type="nucleotide sequence ID" value="NZ_JAFBEY010000014.1"/>
</dbReference>
<dbReference type="Proteomes" id="UP000196594">
    <property type="component" value="Unassembled WGS sequence"/>
</dbReference>
<evidence type="ECO:0000256" key="1">
    <source>
        <dbReference type="ARBA" id="ARBA00004651"/>
    </source>
</evidence>
<name>A0ABX3ZEU3_9BACL</name>
<evidence type="ECO:0000313" key="7">
    <source>
        <dbReference type="EMBL" id="OUZ38156.1"/>
    </source>
</evidence>
<dbReference type="Pfam" id="PF09678">
    <property type="entry name" value="Caa3_CtaG"/>
    <property type="match status" value="1"/>
</dbReference>
<feature type="transmembrane region" description="Helical" evidence="6">
    <location>
        <begin position="165"/>
        <end position="188"/>
    </location>
</feature>
<keyword evidence="4 6" id="KW-1133">Transmembrane helix</keyword>